<evidence type="ECO:0000256" key="1">
    <source>
        <dbReference type="ARBA" id="ARBA00022737"/>
    </source>
</evidence>
<proteinExistence type="predicted"/>
<dbReference type="InterPro" id="IPR016024">
    <property type="entry name" value="ARM-type_fold"/>
</dbReference>
<dbReference type="PANTHER" id="PTHR12537:SF12">
    <property type="entry name" value="MATERNAL PROTEIN PUMILIO"/>
    <property type="match status" value="1"/>
</dbReference>
<evidence type="ECO:0000313" key="4">
    <source>
        <dbReference type="EMBL" id="KAL3772927.1"/>
    </source>
</evidence>
<dbReference type="PROSITE" id="PS50302">
    <property type="entry name" value="PUM"/>
    <property type="match status" value="3"/>
</dbReference>
<accession>A0ABD3NDW5</accession>
<dbReference type="EMBL" id="JALLAZ020001563">
    <property type="protein sequence ID" value="KAL3772927.1"/>
    <property type="molecule type" value="Genomic_DNA"/>
</dbReference>
<feature type="repeat" description="Pumilio" evidence="2">
    <location>
        <begin position="233"/>
        <end position="268"/>
    </location>
</feature>
<dbReference type="Proteomes" id="UP001530315">
    <property type="component" value="Unassembled WGS sequence"/>
</dbReference>
<keyword evidence="5" id="KW-1185">Reference proteome</keyword>
<keyword evidence="1" id="KW-0677">Repeat</keyword>
<dbReference type="PANTHER" id="PTHR12537">
    <property type="entry name" value="RNA BINDING PROTEIN PUMILIO-RELATED"/>
    <property type="match status" value="1"/>
</dbReference>
<feature type="repeat" description="Pumilio" evidence="2">
    <location>
        <begin position="319"/>
        <end position="355"/>
    </location>
</feature>
<feature type="repeat" description="Pumilio" evidence="2">
    <location>
        <begin position="45"/>
        <end position="84"/>
    </location>
</feature>
<evidence type="ECO:0000259" key="3">
    <source>
        <dbReference type="PROSITE" id="PS50303"/>
    </source>
</evidence>
<dbReference type="AlphaFoldDB" id="A0ABD3NDW5"/>
<reference evidence="4 5" key="1">
    <citation type="submission" date="2024-10" db="EMBL/GenBank/DDBJ databases">
        <title>Updated reference genomes for cyclostephanoid diatoms.</title>
        <authorList>
            <person name="Roberts W.R."/>
            <person name="Alverson A.J."/>
        </authorList>
    </citation>
    <scope>NUCLEOTIDE SEQUENCE [LARGE SCALE GENOMIC DNA]</scope>
    <source>
        <strain evidence="4 5">AJA276-08</strain>
    </source>
</reference>
<dbReference type="Gene3D" id="1.25.10.10">
    <property type="entry name" value="Leucine-rich Repeat Variant"/>
    <property type="match status" value="1"/>
</dbReference>
<dbReference type="InterPro" id="IPR011989">
    <property type="entry name" value="ARM-like"/>
</dbReference>
<organism evidence="4 5">
    <name type="scientific">Stephanodiscus triporus</name>
    <dbReference type="NCBI Taxonomy" id="2934178"/>
    <lineage>
        <taxon>Eukaryota</taxon>
        <taxon>Sar</taxon>
        <taxon>Stramenopiles</taxon>
        <taxon>Ochrophyta</taxon>
        <taxon>Bacillariophyta</taxon>
        <taxon>Coscinodiscophyceae</taxon>
        <taxon>Thalassiosirophycidae</taxon>
        <taxon>Stephanodiscales</taxon>
        <taxon>Stephanodiscaceae</taxon>
        <taxon>Stephanodiscus</taxon>
    </lineage>
</organism>
<dbReference type="SUPFAM" id="SSF48371">
    <property type="entry name" value="ARM repeat"/>
    <property type="match status" value="1"/>
</dbReference>
<gene>
    <name evidence="4" type="ORF">ACHAW5_005911</name>
</gene>
<evidence type="ECO:0000256" key="2">
    <source>
        <dbReference type="PROSITE-ProRule" id="PRU00317"/>
    </source>
</evidence>
<evidence type="ECO:0000313" key="5">
    <source>
        <dbReference type="Proteomes" id="UP001530315"/>
    </source>
</evidence>
<name>A0ABD3NDW5_9STRA</name>
<comment type="caution">
    <text evidence="4">The sequence shown here is derived from an EMBL/GenBank/DDBJ whole genome shotgun (WGS) entry which is preliminary data.</text>
</comment>
<dbReference type="PROSITE" id="PS50303">
    <property type="entry name" value="PUM_HD"/>
    <property type="match status" value="1"/>
</dbReference>
<dbReference type="InterPro" id="IPR033133">
    <property type="entry name" value="PUM-HD"/>
</dbReference>
<dbReference type="SMART" id="SM00025">
    <property type="entry name" value="Pumilio"/>
    <property type="match status" value="5"/>
</dbReference>
<sequence length="389" mass="43966">MDHNQYLSYHESDVPLGCVVKFSKEQDGSRFIQQRLAVADSDEVQLVFEEVMPAIEALNDVYGNFIVQKLLEFGTDDMKNSLAKLLRPEALFRPESTGVIQKAFDELSKADVASLISTFKGNVLLCLNDHNDTQSLVVVKKCTGENADNHFYRIIHQATTSFKSPSPSFLAWRKKRENGDDDLCTLFLDSIDPIVDEITESVEVLAQHSVRLPSRAKMVEYCIEPQRSKVLDKIIACQNGLLCHTYGNYVIQKVLEHGRSSDKDAIFKKITFNNSVVIFSKQKQASNVVEAMLRLGDAHHRQEIVQEMLSCFCVDHCNETQSAILSMSKDPYANYVVKTALEVLEEGPQRDQLYAVLLSHQAELYIVAMLNSYTTSGEEEIEKIKVEEK</sequence>
<dbReference type="Pfam" id="PF00806">
    <property type="entry name" value="PUF"/>
    <property type="match status" value="7"/>
</dbReference>
<feature type="domain" description="PUM-HD" evidence="3">
    <location>
        <begin position="1"/>
        <end position="388"/>
    </location>
</feature>
<protein>
    <recommendedName>
        <fullName evidence="3">PUM-HD domain-containing protein</fullName>
    </recommendedName>
</protein>
<dbReference type="InterPro" id="IPR001313">
    <property type="entry name" value="Pumilio_RNA-bd_rpt"/>
</dbReference>